<protein>
    <recommendedName>
        <fullName evidence="4">MerR family transcriptional regulator</fullName>
    </recommendedName>
</protein>
<evidence type="ECO:0000313" key="2">
    <source>
        <dbReference type="EMBL" id="MBC1567222.1"/>
    </source>
</evidence>
<feature type="signal peptide" evidence="1">
    <location>
        <begin position="1"/>
        <end position="19"/>
    </location>
</feature>
<keyword evidence="1" id="KW-0732">Signal</keyword>
<name>A0A842A4W8_9LIST</name>
<comment type="caution">
    <text evidence="2">The sequence shown here is derived from an EMBL/GenBank/DDBJ whole genome shotgun (WGS) entry which is preliminary data.</text>
</comment>
<dbReference type="Proteomes" id="UP000586951">
    <property type="component" value="Unassembled WGS sequence"/>
</dbReference>
<reference evidence="2 3" key="1">
    <citation type="submission" date="2020-03" db="EMBL/GenBank/DDBJ databases">
        <title>Soil Listeria distribution.</title>
        <authorList>
            <person name="Liao J."/>
            <person name="Wiedmann M."/>
        </authorList>
    </citation>
    <scope>NUCLEOTIDE SEQUENCE [LARGE SCALE GENOMIC DNA]</scope>
    <source>
        <strain evidence="2 3">FSL L7-1427</strain>
    </source>
</reference>
<gene>
    <name evidence="2" type="ORF">HB907_17570</name>
</gene>
<accession>A0A842A4W8</accession>
<proteinExistence type="predicted"/>
<dbReference type="EMBL" id="JAARRU010000010">
    <property type="protein sequence ID" value="MBC1567222.1"/>
    <property type="molecule type" value="Genomic_DNA"/>
</dbReference>
<evidence type="ECO:0000313" key="3">
    <source>
        <dbReference type="Proteomes" id="UP000586951"/>
    </source>
</evidence>
<evidence type="ECO:0000256" key="1">
    <source>
        <dbReference type="SAM" id="SignalP"/>
    </source>
</evidence>
<sequence length="198" mass="22978">MKKTILLFICLLVATIAVAFSITIWQDRATTIKQLEKIQKDDRDKQRTIELYRKQTTAGTVISPKETGEDEQFTDILANNKQLMQALYTYTNIQDRLENAKAFLTKDQYQKMKDTMSDEPQEKMESQIQDLKVYLLHNDDPNQQTIINEVSSQTIINNTATPQRVYVKTTFKKQDGEWKANQFLFTAIPSQDAKQEES</sequence>
<evidence type="ECO:0008006" key="4">
    <source>
        <dbReference type="Google" id="ProtNLM"/>
    </source>
</evidence>
<dbReference type="RefSeq" id="WP_185419053.1">
    <property type="nucleotide sequence ID" value="NZ_JAARRU010000010.1"/>
</dbReference>
<organism evidence="2 3">
    <name type="scientific">Listeria booriae</name>
    <dbReference type="NCBI Taxonomy" id="1552123"/>
    <lineage>
        <taxon>Bacteria</taxon>
        <taxon>Bacillati</taxon>
        <taxon>Bacillota</taxon>
        <taxon>Bacilli</taxon>
        <taxon>Bacillales</taxon>
        <taxon>Listeriaceae</taxon>
        <taxon>Listeria</taxon>
    </lineage>
</organism>
<feature type="chain" id="PRO_5033016743" description="MerR family transcriptional regulator" evidence="1">
    <location>
        <begin position="20"/>
        <end position="198"/>
    </location>
</feature>
<dbReference type="AlphaFoldDB" id="A0A842A4W8"/>